<feature type="transmembrane region" description="Helical" evidence="2">
    <location>
        <begin position="109"/>
        <end position="137"/>
    </location>
</feature>
<dbReference type="Proteomes" id="UP000011689">
    <property type="component" value="Unassembled WGS sequence"/>
</dbReference>
<evidence type="ECO:0000256" key="2">
    <source>
        <dbReference type="SAM" id="Phobius"/>
    </source>
</evidence>
<proteinExistence type="predicted"/>
<organism evidence="3 4">
    <name type="scientific">Halorubrum hochstenium ATCC 700873</name>
    <dbReference type="NCBI Taxonomy" id="1227481"/>
    <lineage>
        <taxon>Archaea</taxon>
        <taxon>Methanobacteriati</taxon>
        <taxon>Methanobacteriota</taxon>
        <taxon>Stenosarchaea group</taxon>
        <taxon>Halobacteria</taxon>
        <taxon>Halobacteriales</taxon>
        <taxon>Haloferacaceae</taxon>
        <taxon>Halorubrum</taxon>
    </lineage>
</organism>
<feature type="compositionally biased region" description="Basic and acidic residues" evidence="1">
    <location>
        <begin position="376"/>
        <end position="386"/>
    </location>
</feature>
<comment type="caution">
    <text evidence="3">The sequence shown here is derived from an EMBL/GenBank/DDBJ whole genome shotgun (WGS) entry which is preliminary data.</text>
</comment>
<keyword evidence="2" id="KW-0812">Transmembrane</keyword>
<feature type="transmembrane region" description="Helical" evidence="2">
    <location>
        <begin position="319"/>
        <end position="341"/>
    </location>
</feature>
<dbReference type="OrthoDB" id="137652at2157"/>
<feature type="region of interest" description="Disordered" evidence="1">
    <location>
        <begin position="359"/>
        <end position="386"/>
    </location>
</feature>
<dbReference type="InterPro" id="IPR055966">
    <property type="entry name" value="DUF7544"/>
</dbReference>
<feature type="transmembrane region" description="Helical" evidence="2">
    <location>
        <begin position="158"/>
        <end position="182"/>
    </location>
</feature>
<evidence type="ECO:0000313" key="4">
    <source>
        <dbReference type="Proteomes" id="UP000011689"/>
    </source>
</evidence>
<keyword evidence="2" id="KW-1133">Transmembrane helix</keyword>
<feature type="transmembrane region" description="Helical" evidence="2">
    <location>
        <begin position="28"/>
        <end position="46"/>
    </location>
</feature>
<evidence type="ECO:0000256" key="1">
    <source>
        <dbReference type="SAM" id="MobiDB-lite"/>
    </source>
</evidence>
<feature type="transmembrane region" description="Helical" evidence="2">
    <location>
        <begin position="202"/>
        <end position="224"/>
    </location>
</feature>
<dbReference type="AlphaFoldDB" id="M0F1Z5"/>
<reference evidence="3 4" key="1">
    <citation type="journal article" date="2014" name="PLoS Genet.">
        <title>Phylogenetically driven sequencing of extremely halophilic archaea reveals strategies for static and dynamic osmo-response.</title>
        <authorList>
            <person name="Becker E.A."/>
            <person name="Seitzer P.M."/>
            <person name="Tritt A."/>
            <person name="Larsen D."/>
            <person name="Krusor M."/>
            <person name="Yao A.I."/>
            <person name="Wu D."/>
            <person name="Madern D."/>
            <person name="Eisen J.A."/>
            <person name="Darling A.E."/>
            <person name="Facciotti M.T."/>
        </authorList>
    </citation>
    <scope>NUCLEOTIDE SEQUENCE [LARGE SCALE GENOMIC DNA]</scope>
    <source>
        <strain evidence="3 4">ATCC 700873</strain>
    </source>
</reference>
<name>M0F1Z5_9EURY</name>
<dbReference type="EMBL" id="AOJO01000055">
    <property type="protein sequence ID" value="ELZ54076.1"/>
    <property type="molecule type" value="Genomic_DNA"/>
</dbReference>
<accession>M0F1Z5</accession>
<sequence length="386" mass="38908">MNWYAVDALDRAIDATRRFLFPFEAVRWAKLAFLVLVMAGGTAGASRAGPSGLGVSVAGVGLWAETFPAGVESVPTVTRSTPTGVGTTPSEVERVIARTVERVAGLDDALVVAVVVGALTVGVALAACSVAFRLVFYDALATNEVALRRPFRARFRQALGLFGVTAALATAAAVPAVVFAVALDPEAALLLGVPIGGLSEELSTFGVVVLGGFCAVFAAICVLASRLTFELVSPTMVARETGVLGAWRRVWSSVRGSPLDVVVYLAIHAVVAAGVGFVQAVAVTVAGGVVGAVALVALVLAAVPLGGLGALAGTTAGGVVLVAVLGCAVAATAALVLPVLVVTRTYLISYEVSTLAGIDPESAPLRSSPPAPKPVTSDEREPGVGS</sequence>
<keyword evidence="4" id="KW-1185">Reference proteome</keyword>
<dbReference type="PATRIC" id="fig|1227481.4.peg.2383"/>
<feature type="transmembrane region" description="Helical" evidence="2">
    <location>
        <begin position="261"/>
        <end position="283"/>
    </location>
</feature>
<dbReference type="Pfam" id="PF24400">
    <property type="entry name" value="DUF7544"/>
    <property type="match status" value="1"/>
</dbReference>
<evidence type="ECO:0000313" key="3">
    <source>
        <dbReference type="EMBL" id="ELZ54076.1"/>
    </source>
</evidence>
<keyword evidence="2" id="KW-0472">Membrane</keyword>
<feature type="transmembrane region" description="Helical" evidence="2">
    <location>
        <begin position="289"/>
        <end position="312"/>
    </location>
</feature>
<dbReference type="RefSeq" id="WP_008585584.1">
    <property type="nucleotide sequence ID" value="NZ_AOJO01000055.1"/>
</dbReference>
<dbReference type="STRING" id="1227481.C467_12063"/>
<protein>
    <submittedName>
        <fullName evidence="3">Uncharacterized protein</fullName>
    </submittedName>
</protein>
<dbReference type="GeneID" id="72714438"/>
<gene>
    <name evidence="3" type="ORF">C467_12063</name>
</gene>